<dbReference type="GO" id="GO:0015252">
    <property type="term" value="F:proton channel activity"/>
    <property type="evidence" value="ECO:0007669"/>
    <property type="project" value="InterPro"/>
</dbReference>
<feature type="transmembrane region" description="Helical" evidence="13">
    <location>
        <begin position="9"/>
        <end position="27"/>
    </location>
</feature>
<dbReference type="GO" id="GO:0005267">
    <property type="term" value="F:potassium channel activity"/>
    <property type="evidence" value="ECO:0007669"/>
    <property type="project" value="UniProtKB-KW"/>
</dbReference>
<keyword evidence="4" id="KW-0633">Potassium transport</keyword>
<keyword evidence="7" id="KW-0630">Potassium</keyword>
<evidence type="ECO:0000256" key="13">
    <source>
        <dbReference type="SAM" id="Phobius"/>
    </source>
</evidence>
<keyword evidence="6" id="KW-0631">Potassium channel</keyword>
<gene>
    <name evidence="14" type="ORF">CBF37_03240</name>
</gene>
<keyword evidence="10 13" id="KW-0472">Membrane</keyword>
<dbReference type="OrthoDB" id="7626281at2"/>
<keyword evidence="15" id="KW-1185">Reference proteome</keyword>
<evidence type="ECO:0000256" key="7">
    <source>
        <dbReference type="ARBA" id="ARBA00022958"/>
    </source>
</evidence>
<evidence type="ECO:0000256" key="10">
    <source>
        <dbReference type="ARBA" id="ARBA00023136"/>
    </source>
</evidence>
<evidence type="ECO:0000256" key="1">
    <source>
        <dbReference type="ARBA" id="ARBA00004141"/>
    </source>
</evidence>
<evidence type="ECO:0000256" key="3">
    <source>
        <dbReference type="ARBA" id="ARBA00022448"/>
    </source>
</evidence>
<comment type="caution">
    <text evidence="14">The sequence shown here is derived from an EMBL/GenBank/DDBJ whole genome shotgun (WGS) entry which is preliminary data.</text>
</comment>
<feature type="transmembrane region" description="Helical" evidence="13">
    <location>
        <begin position="78"/>
        <end position="96"/>
    </location>
</feature>
<keyword evidence="9" id="KW-0406">Ion transport</keyword>
<dbReference type="PANTHER" id="PTHR31462:SF5">
    <property type="entry name" value="ENDOSOMAL_LYSOSOMAL PROTON CHANNEL TMEM175"/>
    <property type="match status" value="1"/>
</dbReference>
<evidence type="ECO:0008006" key="16">
    <source>
        <dbReference type="Google" id="ProtNLM"/>
    </source>
</evidence>
<evidence type="ECO:0000313" key="15">
    <source>
        <dbReference type="Proteomes" id="UP000287857"/>
    </source>
</evidence>
<keyword evidence="8 13" id="KW-1133">Transmembrane helix</keyword>
<keyword evidence="5 13" id="KW-0812">Transmembrane</keyword>
<feature type="transmembrane region" description="Helical" evidence="13">
    <location>
        <begin position="102"/>
        <end position="123"/>
    </location>
</feature>
<dbReference type="RefSeq" id="WP_125983288.1">
    <property type="nucleotide sequence ID" value="NZ_NGJS01000003.1"/>
</dbReference>
<accession>A0A430A091</accession>
<dbReference type="EMBL" id="NGJS01000003">
    <property type="protein sequence ID" value="RST99753.1"/>
    <property type="molecule type" value="Genomic_DNA"/>
</dbReference>
<sequence>MTKNRLEAFSDGIVAIVITVLVLNLTIPNGDSFNDLAGISQKIIVYIFSFSLVAIYWNNHHHLFSITTKIDTKIIWTNHFFLLALTMVPFATAWISEHLFSLIPQLLYGVTILLADFIYLMLVKTTIKYSDAESLFIFKSLARKTTFSILVNIIAISAGYFIYPLLISIINLLMISLWVIPDKRIEAKFNREK</sequence>
<evidence type="ECO:0000256" key="12">
    <source>
        <dbReference type="ARBA" id="ARBA00034430"/>
    </source>
</evidence>
<keyword evidence="3" id="KW-0813">Transport</keyword>
<evidence type="ECO:0000256" key="8">
    <source>
        <dbReference type="ARBA" id="ARBA00022989"/>
    </source>
</evidence>
<evidence type="ECO:0000256" key="9">
    <source>
        <dbReference type="ARBA" id="ARBA00023065"/>
    </source>
</evidence>
<evidence type="ECO:0000313" key="14">
    <source>
        <dbReference type="EMBL" id="RST99753.1"/>
    </source>
</evidence>
<reference evidence="14 15" key="1">
    <citation type="submission" date="2017-05" db="EMBL/GenBank/DDBJ databases">
        <title>Vagococcus spp. assemblies.</title>
        <authorList>
            <person name="Gulvik C.A."/>
        </authorList>
    </citation>
    <scope>NUCLEOTIDE SEQUENCE [LARGE SCALE GENOMIC DNA]</scope>
    <source>
        <strain evidence="14 15">SS1995</strain>
    </source>
</reference>
<dbReference type="InterPro" id="IPR010617">
    <property type="entry name" value="TMEM175-like"/>
</dbReference>
<comment type="catalytic activity">
    <reaction evidence="12">
        <text>K(+)(in) = K(+)(out)</text>
        <dbReference type="Rhea" id="RHEA:29463"/>
        <dbReference type="ChEBI" id="CHEBI:29103"/>
    </reaction>
</comment>
<evidence type="ECO:0000256" key="5">
    <source>
        <dbReference type="ARBA" id="ARBA00022692"/>
    </source>
</evidence>
<evidence type="ECO:0000256" key="11">
    <source>
        <dbReference type="ARBA" id="ARBA00023303"/>
    </source>
</evidence>
<comment type="similarity">
    <text evidence="2">Belongs to the TMEM175 family.</text>
</comment>
<comment type="subcellular location">
    <subcellularLocation>
        <location evidence="1">Membrane</location>
        <topology evidence="1">Multi-pass membrane protein</topology>
    </subcellularLocation>
</comment>
<keyword evidence="11" id="KW-0407">Ion channel</keyword>
<dbReference type="GO" id="GO:0016020">
    <property type="term" value="C:membrane"/>
    <property type="evidence" value="ECO:0007669"/>
    <property type="project" value="UniProtKB-SubCell"/>
</dbReference>
<organism evidence="14 15">
    <name type="scientific">Vagococcus vulneris</name>
    <dbReference type="NCBI Taxonomy" id="1977869"/>
    <lineage>
        <taxon>Bacteria</taxon>
        <taxon>Bacillati</taxon>
        <taxon>Bacillota</taxon>
        <taxon>Bacilli</taxon>
        <taxon>Lactobacillales</taxon>
        <taxon>Enterococcaceae</taxon>
        <taxon>Vagococcus</taxon>
    </lineage>
</organism>
<dbReference type="Pfam" id="PF06736">
    <property type="entry name" value="TMEM175"/>
    <property type="match status" value="1"/>
</dbReference>
<dbReference type="PANTHER" id="PTHR31462">
    <property type="entry name" value="ENDOSOMAL/LYSOSOMAL POTASSIUM CHANNEL TMEM175"/>
    <property type="match status" value="1"/>
</dbReference>
<dbReference type="Proteomes" id="UP000287857">
    <property type="component" value="Unassembled WGS sequence"/>
</dbReference>
<name>A0A430A091_9ENTE</name>
<feature type="transmembrane region" description="Helical" evidence="13">
    <location>
        <begin position="39"/>
        <end position="57"/>
    </location>
</feature>
<evidence type="ECO:0000256" key="4">
    <source>
        <dbReference type="ARBA" id="ARBA00022538"/>
    </source>
</evidence>
<proteinExistence type="inferred from homology"/>
<dbReference type="AlphaFoldDB" id="A0A430A091"/>
<protein>
    <recommendedName>
        <fullName evidence="16">DUF1211 domain-containing membrane protein</fullName>
    </recommendedName>
</protein>
<evidence type="ECO:0000256" key="6">
    <source>
        <dbReference type="ARBA" id="ARBA00022826"/>
    </source>
</evidence>
<evidence type="ECO:0000256" key="2">
    <source>
        <dbReference type="ARBA" id="ARBA00006920"/>
    </source>
</evidence>
<feature type="transmembrane region" description="Helical" evidence="13">
    <location>
        <begin position="161"/>
        <end position="180"/>
    </location>
</feature>